<evidence type="ECO:0000313" key="7">
    <source>
        <dbReference type="Proteomes" id="UP001152759"/>
    </source>
</evidence>
<feature type="compositionally biased region" description="Basic and acidic residues" evidence="5">
    <location>
        <begin position="199"/>
        <end position="212"/>
    </location>
</feature>
<dbReference type="PANTHER" id="PTHR11722:SF0">
    <property type="entry name" value="LARGE RIBOSOMAL SUBUNIT PROTEIN EL13"/>
    <property type="match status" value="1"/>
</dbReference>
<evidence type="ECO:0000256" key="3">
    <source>
        <dbReference type="ARBA" id="ARBA00023274"/>
    </source>
</evidence>
<dbReference type="GO" id="GO:0006412">
    <property type="term" value="P:translation"/>
    <property type="evidence" value="ECO:0007669"/>
    <property type="project" value="InterPro"/>
</dbReference>
<dbReference type="GO" id="GO:0022625">
    <property type="term" value="C:cytosolic large ribosomal subunit"/>
    <property type="evidence" value="ECO:0007669"/>
    <property type="project" value="TreeGrafter"/>
</dbReference>
<evidence type="ECO:0000256" key="4">
    <source>
        <dbReference type="RuleBase" id="RU000572"/>
    </source>
</evidence>
<comment type="similarity">
    <text evidence="1 4">Belongs to the eukaryotic ribosomal protein eL13 family.</text>
</comment>
<reference evidence="6" key="1">
    <citation type="submission" date="2021-12" db="EMBL/GenBank/DDBJ databases">
        <authorList>
            <person name="King R."/>
        </authorList>
    </citation>
    <scope>NUCLEOTIDE SEQUENCE</scope>
</reference>
<dbReference type="GO" id="GO:0003723">
    <property type="term" value="F:RNA binding"/>
    <property type="evidence" value="ECO:0007669"/>
    <property type="project" value="TreeGrafter"/>
</dbReference>
<dbReference type="Proteomes" id="UP001152759">
    <property type="component" value="Chromosome 6"/>
</dbReference>
<dbReference type="PANTHER" id="PTHR11722">
    <property type="entry name" value="60S RIBOSOMAL PROTEIN L13"/>
    <property type="match status" value="1"/>
</dbReference>
<evidence type="ECO:0000313" key="6">
    <source>
        <dbReference type="EMBL" id="CAH0391268.1"/>
    </source>
</evidence>
<dbReference type="KEGG" id="btab:109038501"/>
<feature type="region of interest" description="Disordered" evidence="5">
    <location>
        <begin position="199"/>
        <end position="230"/>
    </location>
</feature>
<dbReference type="Gene3D" id="1.20.5.110">
    <property type="match status" value="1"/>
</dbReference>
<accession>A0A9P0F7L6</accession>
<keyword evidence="3 4" id="KW-0687">Ribonucleoprotein</keyword>
<dbReference type="AlphaFoldDB" id="A0A9P0F7L6"/>
<name>A0A9P0F7L6_BEMTA</name>
<feature type="compositionally biased region" description="Basic and acidic residues" evidence="5">
    <location>
        <begin position="221"/>
        <end position="230"/>
    </location>
</feature>
<dbReference type="HAMAP" id="MF_00499">
    <property type="entry name" value="Ribosomal_eL13"/>
    <property type="match status" value="1"/>
</dbReference>
<keyword evidence="7" id="KW-1185">Reference proteome</keyword>
<proteinExistence type="inferred from homology"/>
<dbReference type="InterPro" id="IPR018256">
    <property type="entry name" value="Ribosomal_eL13_CS"/>
</dbReference>
<dbReference type="EMBL" id="OU963867">
    <property type="protein sequence ID" value="CAH0391268.1"/>
    <property type="molecule type" value="Genomic_DNA"/>
</dbReference>
<organism evidence="6 7">
    <name type="scientific">Bemisia tabaci</name>
    <name type="common">Sweetpotato whitefly</name>
    <name type="synonym">Aleurodes tabaci</name>
    <dbReference type="NCBI Taxonomy" id="7038"/>
    <lineage>
        <taxon>Eukaryota</taxon>
        <taxon>Metazoa</taxon>
        <taxon>Ecdysozoa</taxon>
        <taxon>Arthropoda</taxon>
        <taxon>Hexapoda</taxon>
        <taxon>Insecta</taxon>
        <taxon>Pterygota</taxon>
        <taxon>Neoptera</taxon>
        <taxon>Paraneoptera</taxon>
        <taxon>Hemiptera</taxon>
        <taxon>Sternorrhyncha</taxon>
        <taxon>Aleyrodoidea</taxon>
        <taxon>Aleyrodidae</taxon>
        <taxon>Aleyrodinae</taxon>
        <taxon>Bemisia</taxon>
    </lineage>
</organism>
<protein>
    <recommendedName>
        <fullName evidence="4">60S ribosomal protein L13</fullName>
    </recommendedName>
</protein>
<gene>
    <name evidence="6" type="ORF">BEMITA_LOCUS9906</name>
</gene>
<evidence type="ECO:0000256" key="5">
    <source>
        <dbReference type="SAM" id="MobiDB-lite"/>
    </source>
</evidence>
<dbReference type="Pfam" id="PF01294">
    <property type="entry name" value="Ribosomal_L13e"/>
    <property type="match status" value="1"/>
</dbReference>
<evidence type="ECO:0000256" key="2">
    <source>
        <dbReference type="ARBA" id="ARBA00022980"/>
    </source>
</evidence>
<keyword evidence="2 4" id="KW-0689">Ribosomal protein</keyword>
<evidence type="ECO:0000256" key="1">
    <source>
        <dbReference type="ARBA" id="ARBA00005640"/>
    </source>
</evidence>
<dbReference type="PROSITE" id="PS01104">
    <property type="entry name" value="RIBOSOMAL_L13E"/>
    <property type="match status" value="1"/>
</dbReference>
<dbReference type="OrthoDB" id="10264538at2759"/>
<dbReference type="GO" id="GO:0003735">
    <property type="term" value="F:structural constituent of ribosome"/>
    <property type="evidence" value="ECO:0007669"/>
    <property type="project" value="InterPro"/>
</dbReference>
<sequence length="230" mass="26477">MAPKGNNVIPNVHFHKDWQRYIKTWFNQPARKYRRRQNRIKKAQRIAPRPAAGPLRPIVHAPTLRYHTKVRLGRGFTLDELKAAGLNKRFARTVGISVDPRRRNKSVESLQVNVKRLKEYQSKLILFPLHNKKKLKKGEATEEERKLATQYKGTVLPIKKQSDKVQSRAITANDRKFSAYRTLRRARKAAKLVGVNEMKAREAAENQDDPMKAAKKAAKAAAKEGKKEKK</sequence>
<dbReference type="InterPro" id="IPR001380">
    <property type="entry name" value="Ribosomal_eL13"/>
</dbReference>